<dbReference type="CDD" id="cd00214">
    <property type="entry name" value="Calpain_III"/>
    <property type="match status" value="1"/>
</dbReference>
<dbReference type="SUPFAM" id="SSF47473">
    <property type="entry name" value="EF-hand"/>
    <property type="match status" value="1"/>
</dbReference>
<dbReference type="GO" id="GO:0005509">
    <property type="term" value="F:calcium ion binding"/>
    <property type="evidence" value="ECO:0007669"/>
    <property type="project" value="InterPro"/>
</dbReference>
<dbReference type="InterPro" id="IPR022683">
    <property type="entry name" value="Calpain_III"/>
</dbReference>
<dbReference type="Gene3D" id="3.90.70.10">
    <property type="entry name" value="Cysteine proteinases"/>
    <property type="match status" value="1"/>
</dbReference>
<dbReference type="InterPro" id="IPR036213">
    <property type="entry name" value="Calpain_III_sf"/>
</dbReference>
<evidence type="ECO:0008006" key="6">
    <source>
        <dbReference type="Google" id="ProtNLM"/>
    </source>
</evidence>
<sequence>MTSSYERIKSECKQKGVLWEDEDFPATQSSVFYHQTPPFTFQWKRPHEIVSNPVFVNDSTAQFDIVPGKMGDRWLVSCLGVLYLSKGLFYRVVPADQNFDKPYYGVFRFRLWWCGEWLEVLVDDRLPTINGKLAFLQAQNSNSFWPGLLEKAYAKLHGSYEALKYGTLLDGLADLTGGITESISIKVDTSILIRPPLLHSLLDTTSIITCTINNGTMAQIRNQTEALPNGIHIGINYRLCSMDKVLFGCKIWPPVTNNSHLLLSYQAETIMGDTVQLVRLRNPLAQTLSKSSSFNGDWSSFSSSWERVTMNERNRLVEQLDQGEFWMSFYDMTQTFTHLECVHLDSDTARDEPQLADKSRRWLMRLYQGTWKRGVTAGGCRNNPDSFHINPQLQLFLSEKEDVIISVNQHSVLEPKVIGFTVYNLNSVQNLSGCLSKNFFKKHKSLVNSQYTNSRQISHRCSLDPGRYLIMATTFEPAEEASFSVRVLGSTIRLALLETQTMLLLDPFPLLNSNAKISIDSANNNNNNNGVACSTAQYEPVFMQLADDQRTLNCFDLQELLEACLPNDYIRSCASIDVCRQVVCLMDKSNRGRINFNDFNKFMINLKTWWGVFKMHTKEKSGILKAERLRDALFDVGFQLSTDNISILILRYMRRDGTLRLADFISAILHLTMAFELFKAKDTNQDGIISMGMTEWIKSVFMC</sequence>
<dbReference type="VEuPathDB" id="VectorBase:AALB20_030879"/>
<keyword evidence="5" id="KW-1185">Reference proteome</keyword>
<accession>A0A182FBL2</accession>
<dbReference type="CDD" id="cd16197">
    <property type="entry name" value="EFh_PEF_CalpC"/>
    <property type="match status" value="1"/>
</dbReference>
<evidence type="ECO:0000256" key="3">
    <source>
        <dbReference type="PROSITE-ProRule" id="PRU00239"/>
    </source>
</evidence>
<dbReference type="SUPFAM" id="SSF49758">
    <property type="entry name" value="Calpain large subunit, middle domain (domain III)"/>
    <property type="match status" value="1"/>
</dbReference>
<dbReference type="STRING" id="7167.A0A182FBL2"/>
<reference evidence="4" key="2">
    <citation type="submission" date="2022-08" db="UniProtKB">
        <authorList>
            <consortium name="EnsemblMetazoa"/>
        </authorList>
    </citation>
    <scope>IDENTIFICATION</scope>
    <source>
        <strain evidence="4">STECLA/ALBI9_A</strain>
    </source>
</reference>
<dbReference type="EnsemblMetazoa" id="AALB003895-RA">
    <property type="protein sequence ID" value="AALB003895-PA"/>
    <property type="gene ID" value="AALB003895"/>
</dbReference>
<dbReference type="Proteomes" id="UP000069272">
    <property type="component" value="Chromosome 3R"/>
</dbReference>
<dbReference type="InterPro" id="IPR011992">
    <property type="entry name" value="EF-hand-dom_pair"/>
</dbReference>
<dbReference type="GO" id="GO:0004198">
    <property type="term" value="F:calcium-dependent cysteine-type endopeptidase activity"/>
    <property type="evidence" value="ECO:0007669"/>
    <property type="project" value="InterPro"/>
</dbReference>
<dbReference type="GO" id="GO:0006508">
    <property type="term" value="P:proteolysis"/>
    <property type="evidence" value="ECO:0007669"/>
    <property type="project" value="InterPro"/>
</dbReference>
<name>A0A182FBL2_ANOAL</name>
<evidence type="ECO:0000256" key="1">
    <source>
        <dbReference type="ARBA" id="ARBA00007623"/>
    </source>
</evidence>
<dbReference type="PROSITE" id="PS50222">
    <property type="entry name" value="EF_HAND_2"/>
    <property type="match status" value="1"/>
</dbReference>
<dbReference type="Gene3D" id="1.10.238.10">
    <property type="entry name" value="EF-hand"/>
    <property type="match status" value="1"/>
</dbReference>
<comment type="similarity">
    <text evidence="1">Belongs to the peptidase C2 family.</text>
</comment>
<dbReference type="Pfam" id="PF00648">
    <property type="entry name" value="Peptidase_C2"/>
    <property type="match status" value="1"/>
</dbReference>
<comment type="caution">
    <text evidence="3">Lacks conserved residue(s) required for the propagation of feature annotation.</text>
</comment>
<reference evidence="4 5" key="1">
    <citation type="journal article" date="2017" name="G3 (Bethesda)">
        <title>The Physical Genome Mapping of Anopheles albimanus Corrected Scaffold Misassemblies and Identified Interarm Rearrangements in Genus Anopheles.</title>
        <authorList>
            <person name="Artemov G.N."/>
            <person name="Peery A.N."/>
            <person name="Jiang X."/>
            <person name="Tu Z."/>
            <person name="Stegniy V.N."/>
            <person name="Sharakhova M.V."/>
            <person name="Sharakhov I.V."/>
        </authorList>
    </citation>
    <scope>NUCLEOTIDE SEQUENCE [LARGE SCALE GENOMIC DNA]</scope>
    <source>
        <strain evidence="4 5">ALBI9_A</strain>
    </source>
</reference>
<dbReference type="InterPro" id="IPR022684">
    <property type="entry name" value="Calpain_cysteine_protease"/>
</dbReference>
<dbReference type="InterPro" id="IPR038765">
    <property type="entry name" value="Papain-like_cys_pep_sf"/>
</dbReference>
<dbReference type="InterPro" id="IPR001300">
    <property type="entry name" value="Peptidase_C2_calpain_cat"/>
</dbReference>
<dbReference type="PANTHER" id="PTHR10183">
    <property type="entry name" value="CALPAIN"/>
    <property type="match status" value="1"/>
</dbReference>
<dbReference type="PROSITE" id="PS50203">
    <property type="entry name" value="CALPAIN_CAT"/>
    <property type="match status" value="1"/>
</dbReference>
<protein>
    <recommendedName>
        <fullName evidence="6">Calpain catalytic domain-containing protein</fullName>
    </recommendedName>
</protein>
<dbReference type="Pfam" id="PF01067">
    <property type="entry name" value="Calpain_III"/>
    <property type="match status" value="1"/>
</dbReference>
<dbReference type="PANTHER" id="PTHR10183:SF394">
    <property type="entry name" value="CALPAIN-C"/>
    <property type="match status" value="1"/>
</dbReference>
<evidence type="ECO:0000256" key="2">
    <source>
        <dbReference type="PIRSR" id="PIRSR622684-1"/>
    </source>
</evidence>
<dbReference type="AlphaFoldDB" id="A0A182FBL2"/>
<dbReference type="GO" id="GO:0005737">
    <property type="term" value="C:cytoplasm"/>
    <property type="evidence" value="ECO:0007669"/>
    <property type="project" value="TreeGrafter"/>
</dbReference>
<dbReference type="CDD" id="cd00044">
    <property type="entry name" value="CysPc"/>
    <property type="match status" value="1"/>
</dbReference>
<dbReference type="FunFam" id="1.10.238.10:FF:000300">
    <property type="entry name" value="Calpain-C"/>
    <property type="match status" value="1"/>
</dbReference>
<evidence type="ECO:0000313" key="5">
    <source>
        <dbReference type="Proteomes" id="UP000069272"/>
    </source>
</evidence>
<dbReference type="VEuPathDB" id="VectorBase:AALB003895"/>
<dbReference type="Gene3D" id="2.60.120.380">
    <property type="match status" value="1"/>
</dbReference>
<dbReference type="InterPro" id="IPR002048">
    <property type="entry name" value="EF_hand_dom"/>
</dbReference>
<dbReference type="PRINTS" id="PR00704">
    <property type="entry name" value="CALPAIN"/>
</dbReference>
<dbReference type="FunFam" id="2.60.120.380:FF:000018">
    <property type="entry name" value="Calpain-c"/>
    <property type="match status" value="1"/>
</dbReference>
<dbReference type="InterPro" id="IPR033883">
    <property type="entry name" value="C2_III"/>
</dbReference>
<dbReference type="InterPro" id="IPR022682">
    <property type="entry name" value="Calpain_domain_III"/>
</dbReference>
<dbReference type="SMART" id="SM00230">
    <property type="entry name" value="CysPc"/>
    <property type="match status" value="1"/>
</dbReference>
<organism evidence="4 5">
    <name type="scientific">Anopheles albimanus</name>
    <name type="common">New world malaria mosquito</name>
    <dbReference type="NCBI Taxonomy" id="7167"/>
    <lineage>
        <taxon>Eukaryota</taxon>
        <taxon>Metazoa</taxon>
        <taxon>Ecdysozoa</taxon>
        <taxon>Arthropoda</taxon>
        <taxon>Hexapoda</taxon>
        <taxon>Insecta</taxon>
        <taxon>Pterygota</taxon>
        <taxon>Neoptera</taxon>
        <taxon>Endopterygota</taxon>
        <taxon>Diptera</taxon>
        <taxon>Nematocera</taxon>
        <taxon>Culicoidea</taxon>
        <taxon>Culicidae</taxon>
        <taxon>Anophelinae</taxon>
        <taxon>Anopheles</taxon>
    </lineage>
</organism>
<proteinExistence type="inferred from homology"/>
<feature type="active site" evidence="2">
    <location>
        <position position="282"/>
    </location>
</feature>
<evidence type="ECO:0000313" key="4">
    <source>
        <dbReference type="EnsemblMetazoa" id="AALB003895-PA"/>
    </source>
</evidence>
<dbReference type="SMART" id="SM00720">
    <property type="entry name" value="calpain_III"/>
    <property type="match status" value="1"/>
</dbReference>
<dbReference type="SUPFAM" id="SSF54001">
    <property type="entry name" value="Cysteine proteinases"/>
    <property type="match status" value="1"/>
</dbReference>